<name>A0A9P6QA22_9FUNG</name>
<feature type="signal peptide" evidence="7">
    <location>
        <begin position="1"/>
        <end position="29"/>
    </location>
</feature>
<reference evidence="9" key="1">
    <citation type="journal article" date="2020" name="Fungal Divers.">
        <title>Resolving the Mortierellaceae phylogeny through synthesis of multi-gene phylogenetics and phylogenomics.</title>
        <authorList>
            <person name="Vandepol N."/>
            <person name="Liber J."/>
            <person name="Desiro A."/>
            <person name="Na H."/>
            <person name="Kennedy M."/>
            <person name="Barry K."/>
            <person name="Grigoriev I.V."/>
            <person name="Miller A.N."/>
            <person name="O'Donnell K."/>
            <person name="Stajich J.E."/>
            <person name="Bonito G."/>
        </authorList>
    </citation>
    <scope>NUCLEOTIDE SEQUENCE</scope>
    <source>
        <strain evidence="9">BC1065</strain>
    </source>
</reference>
<protein>
    <recommendedName>
        <fullName evidence="7">Carboxypeptidase</fullName>
        <ecNumber evidence="7">3.4.16.-</ecNumber>
    </recommendedName>
</protein>
<feature type="compositionally biased region" description="Gly residues" evidence="8">
    <location>
        <begin position="586"/>
        <end position="601"/>
    </location>
</feature>
<gene>
    <name evidence="9" type="ORF">DFQ27_003108</name>
</gene>
<dbReference type="GO" id="GO:0006508">
    <property type="term" value="P:proteolysis"/>
    <property type="evidence" value="ECO:0007669"/>
    <property type="project" value="UniProtKB-KW"/>
</dbReference>
<dbReference type="OrthoDB" id="443318at2759"/>
<feature type="region of interest" description="Disordered" evidence="8">
    <location>
        <begin position="236"/>
        <end position="255"/>
    </location>
</feature>
<keyword evidence="4 7" id="KW-0732">Signal</keyword>
<dbReference type="GO" id="GO:0004185">
    <property type="term" value="F:serine-type carboxypeptidase activity"/>
    <property type="evidence" value="ECO:0007669"/>
    <property type="project" value="UniProtKB-UniRule"/>
</dbReference>
<feature type="chain" id="PRO_5040530237" description="Carboxypeptidase" evidence="7">
    <location>
        <begin position="30"/>
        <end position="663"/>
    </location>
</feature>
<keyword evidence="6" id="KW-0325">Glycoprotein</keyword>
<dbReference type="PRINTS" id="PR00724">
    <property type="entry name" value="CRBOXYPTASEC"/>
</dbReference>
<dbReference type="SUPFAM" id="SSF53474">
    <property type="entry name" value="alpha/beta-Hydrolases"/>
    <property type="match status" value="1"/>
</dbReference>
<comment type="similarity">
    <text evidence="1 7">Belongs to the peptidase S10 family.</text>
</comment>
<evidence type="ECO:0000256" key="2">
    <source>
        <dbReference type="ARBA" id="ARBA00022645"/>
    </source>
</evidence>
<keyword evidence="2 7" id="KW-0121">Carboxypeptidase</keyword>
<dbReference type="Pfam" id="PF00450">
    <property type="entry name" value="Peptidase_S10"/>
    <property type="match status" value="3"/>
</dbReference>
<dbReference type="Gene3D" id="3.40.50.1820">
    <property type="entry name" value="alpha/beta hydrolase"/>
    <property type="match status" value="1"/>
</dbReference>
<feature type="compositionally biased region" description="Low complexity" evidence="8">
    <location>
        <begin position="191"/>
        <end position="200"/>
    </location>
</feature>
<feature type="compositionally biased region" description="Basic and acidic residues" evidence="8">
    <location>
        <begin position="238"/>
        <end position="247"/>
    </location>
</feature>
<evidence type="ECO:0000256" key="3">
    <source>
        <dbReference type="ARBA" id="ARBA00022670"/>
    </source>
</evidence>
<evidence type="ECO:0000256" key="4">
    <source>
        <dbReference type="ARBA" id="ARBA00022729"/>
    </source>
</evidence>
<evidence type="ECO:0000313" key="9">
    <source>
        <dbReference type="EMBL" id="KAG0261199.1"/>
    </source>
</evidence>
<evidence type="ECO:0000256" key="5">
    <source>
        <dbReference type="ARBA" id="ARBA00022801"/>
    </source>
</evidence>
<feature type="region of interest" description="Disordered" evidence="8">
    <location>
        <begin position="321"/>
        <end position="346"/>
    </location>
</feature>
<evidence type="ECO:0000256" key="7">
    <source>
        <dbReference type="RuleBase" id="RU361156"/>
    </source>
</evidence>
<dbReference type="Proteomes" id="UP000807716">
    <property type="component" value="Unassembled WGS sequence"/>
</dbReference>
<dbReference type="PANTHER" id="PTHR11802">
    <property type="entry name" value="SERINE PROTEASE FAMILY S10 SERINE CARBOXYPEPTIDASE"/>
    <property type="match status" value="1"/>
</dbReference>
<proteinExistence type="inferred from homology"/>
<sequence>MTRICLKKQALLTTCLVVVLTTAFPTVQQTPLDVQWCKSSPTWSLREEHLIGTLPWAESEEPIPHHYSGHIPIRTWSEPGSKGGDTSMYYWFIPAINPKTVNPPLIVWLQGGPGSSSMIALFYEMGPLWVDANMKLHRRNVTWADDYSMLFIDQPVGTGYSYVTHEGESDNDLLQQLKIVLESEQDKESASSHSSSSVRSTSDRHYRHRFSSSSSSHLKQQQQQQQRMMMPYADAESEAYHGDETSSRRGGVGPPHFHGYVKDERGVASDLMVFLHEFFRRYPEQRGSDLFLTGESYAGKFVPTFAEAIVLYNEELKEQQQDARPQQCRHGHRHQEQQEIDQQQPQEPIRLRGIALGNSLTDPVSQVQAHADVGFALGYLDNKQWATMSSLQQQAVQAAARSRFVDSNRYRNQMFELFTNVTGGINWYDVRKGLVPNDWSLMEKFLNLDEVKDSLNVAGPRMAFLRQQEEEGEQEEGTRRHRNLHCTEDEVLAVIQRRNATRFEKDPLVREAMASDIMRTSAPVVGRLLDKYGIRVLAFQGVFDFRDGVAGSHYWIEHLSWYGREQFQQQKRKLWRLELDVAGGGGGSGFEHPGVGGSGGGEGEKQKPPVVGYVTRYGHLANVAVLGAGHNAPMNQAHVLKELIRSLVEDKELTTEETGVDLQ</sequence>
<dbReference type="InterPro" id="IPR018202">
    <property type="entry name" value="Ser_caboxypep_ser_AS"/>
</dbReference>
<feature type="compositionally biased region" description="Low complexity" evidence="8">
    <location>
        <begin position="211"/>
        <end position="226"/>
    </location>
</feature>
<dbReference type="InterPro" id="IPR001563">
    <property type="entry name" value="Peptidase_S10"/>
</dbReference>
<feature type="region of interest" description="Disordered" evidence="8">
    <location>
        <begin position="184"/>
        <end position="229"/>
    </location>
</feature>
<comment type="caution">
    <text evidence="9">The sequence shown here is derived from an EMBL/GenBank/DDBJ whole genome shotgun (WGS) entry which is preliminary data.</text>
</comment>
<evidence type="ECO:0000256" key="1">
    <source>
        <dbReference type="ARBA" id="ARBA00009431"/>
    </source>
</evidence>
<dbReference type="PROSITE" id="PS00560">
    <property type="entry name" value="CARBOXYPEPT_SER_HIS"/>
    <property type="match status" value="1"/>
</dbReference>
<dbReference type="EMBL" id="JAAAJB010000224">
    <property type="protein sequence ID" value="KAG0261199.1"/>
    <property type="molecule type" value="Genomic_DNA"/>
</dbReference>
<dbReference type="AlphaFoldDB" id="A0A9P6QA22"/>
<feature type="region of interest" description="Disordered" evidence="8">
    <location>
        <begin position="586"/>
        <end position="606"/>
    </location>
</feature>
<evidence type="ECO:0000313" key="10">
    <source>
        <dbReference type="Proteomes" id="UP000807716"/>
    </source>
</evidence>
<dbReference type="InterPro" id="IPR029058">
    <property type="entry name" value="AB_hydrolase_fold"/>
</dbReference>
<dbReference type="PANTHER" id="PTHR11802:SF472">
    <property type="entry name" value="SERINE CARBOXYPEPTIDASE CPVL-RELATED"/>
    <property type="match status" value="1"/>
</dbReference>
<dbReference type="InterPro" id="IPR033124">
    <property type="entry name" value="Ser_caboxypep_his_AS"/>
</dbReference>
<organism evidence="9 10">
    <name type="scientific">Actinomortierella ambigua</name>
    <dbReference type="NCBI Taxonomy" id="1343610"/>
    <lineage>
        <taxon>Eukaryota</taxon>
        <taxon>Fungi</taxon>
        <taxon>Fungi incertae sedis</taxon>
        <taxon>Mucoromycota</taxon>
        <taxon>Mortierellomycotina</taxon>
        <taxon>Mortierellomycetes</taxon>
        <taxon>Mortierellales</taxon>
        <taxon>Mortierellaceae</taxon>
        <taxon>Actinomortierella</taxon>
    </lineage>
</organism>
<dbReference type="EC" id="3.4.16.-" evidence="7"/>
<keyword evidence="5 7" id="KW-0378">Hydrolase</keyword>
<keyword evidence="10" id="KW-1185">Reference proteome</keyword>
<accession>A0A9P6QA22</accession>
<keyword evidence="3 7" id="KW-0645">Protease</keyword>
<dbReference type="PROSITE" id="PS00131">
    <property type="entry name" value="CARBOXYPEPT_SER_SER"/>
    <property type="match status" value="1"/>
</dbReference>
<evidence type="ECO:0000256" key="8">
    <source>
        <dbReference type="SAM" id="MobiDB-lite"/>
    </source>
</evidence>
<evidence type="ECO:0000256" key="6">
    <source>
        <dbReference type="ARBA" id="ARBA00023180"/>
    </source>
</evidence>